<evidence type="ECO:0000256" key="7">
    <source>
        <dbReference type="SAM" id="Coils"/>
    </source>
</evidence>
<organism evidence="10 11">
    <name type="scientific">Helicobacter pylori Hp H-24</name>
    <dbReference type="NCBI Taxonomy" id="992039"/>
    <lineage>
        <taxon>Bacteria</taxon>
        <taxon>Pseudomonadati</taxon>
        <taxon>Campylobacterota</taxon>
        <taxon>Epsilonproteobacteria</taxon>
        <taxon>Campylobacterales</taxon>
        <taxon>Helicobacteraceae</taxon>
        <taxon>Helicobacter</taxon>
    </lineage>
</organism>
<protein>
    <recommendedName>
        <fullName evidence="4">Alpha-(1,3)-fucosyltransferase</fullName>
        <ecNumber evidence="4">2.4.1.152</ecNumber>
    </recommendedName>
    <alternativeName>
        <fullName evidence="4">4-galactosyl-N-acetylglucosaminide 3-alpha-L-fucosyltransferase</fullName>
    </alternativeName>
</protein>
<keyword evidence="4" id="KW-0448">Lipopolysaccharide biosynthesis</keyword>
<dbReference type="PIRSF" id="PIRSF016150">
    <property type="entry name" value="Alpha1_3/4FUT_helico"/>
    <property type="match status" value="1"/>
</dbReference>
<comment type="pathway">
    <text evidence="4">Lipopolysaccharide biosynthesis; LPS oligosaccharide biosynthesis.</text>
</comment>
<feature type="binding site" evidence="5">
    <location>
        <position position="196"/>
    </location>
    <ligand>
        <name>substrate</name>
    </ligand>
</feature>
<evidence type="ECO:0000313" key="11">
    <source>
        <dbReference type="Proteomes" id="UP000004761"/>
    </source>
</evidence>
<feature type="site" description="Important for catalytic activity" evidence="6">
    <location>
        <position position="96"/>
    </location>
</feature>
<evidence type="ECO:0000259" key="8">
    <source>
        <dbReference type="Pfam" id="PF00852"/>
    </source>
</evidence>
<evidence type="ECO:0000256" key="2">
    <source>
        <dbReference type="ARBA" id="ARBA00022676"/>
    </source>
</evidence>
<dbReference type="PATRIC" id="fig|992039.3.peg.732"/>
<dbReference type="GO" id="GO:0017083">
    <property type="term" value="F:4-galactosyl-N-acetylglucosaminide 3-alpha-L-fucosyltransferase activity"/>
    <property type="evidence" value="ECO:0007669"/>
    <property type="project" value="UniProtKB-UniRule"/>
</dbReference>
<dbReference type="PANTHER" id="PTHR11929:SF194">
    <property type="entry name" value="ALPHA-(1,3)-FUCOSYLTRANSFERASE 10"/>
    <property type="match status" value="1"/>
</dbReference>
<comment type="subunit">
    <text evidence="4">Homodimer.</text>
</comment>
<dbReference type="SUPFAM" id="SSF53756">
    <property type="entry name" value="UDP-Glycosyltransferase/glycogen phosphorylase"/>
    <property type="match status" value="1"/>
</dbReference>
<dbReference type="EMBL" id="AKOG01000003">
    <property type="protein sequence ID" value="EJB51666.1"/>
    <property type="molecule type" value="Genomic_DNA"/>
</dbReference>
<accession>I9RYY9</accession>
<dbReference type="Gene3D" id="1.20.5.400">
    <property type="match status" value="1"/>
</dbReference>
<sequence length="465" mass="54323">MFQPLLDAFIESAPIKKITFKSPPPPPPLKIAVANWWGGAEEFKKSALYFILSQRYKITLHQNPNEPSDLVFGSPIGSARKILSYQNTKRVFYAGENEAPNFNLFDYAIGFDELDFRDRYLRMPLYYASLHYKAESVNDTTAPYKLKDNSLYALKKPSHHFKENHPNLCAVVNDESDPLKRGFASFVASNPNAPIRNAFYDALNSIEPVTGGGSVRNTLGYNVKNKSEFLSQYKFNLCFENSQGYGYVTEKIIDAYFSHTIPIYWGSPSVAKDFNPKSFVNVCDFKDFDEAIDYVRYLHTHPNAYLDMLYENPLNTLDGKAYFYQNLSFKKILDFFKTILENDTIYHNNPFIFYRDLHEPLVSIDDLRVNYDDLRVNYDDLRVNYDDLRVNYDDLRVNYDDLRVNYDDLRVNYDDLRVNYERLLQNASPLLELSQNTTFKIYRKAYQKSLRLLRAVRRWVKKLGL</sequence>
<evidence type="ECO:0000256" key="3">
    <source>
        <dbReference type="ARBA" id="ARBA00022679"/>
    </source>
</evidence>
<dbReference type="InterPro" id="IPR038577">
    <property type="entry name" value="GT10-like_C_sf"/>
</dbReference>
<dbReference type="Pfam" id="PF18025">
    <property type="entry name" value="FucT_N"/>
    <property type="match status" value="1"/>
</dbReference>
<feature type="domain" description="Fucosyltransferase C-terminal" evidence="8">
    <location>
        <begin position="183"/>
        <end position="307"/>
    </location>
</feature>
<dbReference type="PANTHER" id="PTHR11929">
    <property type="entry name" value="ALPHA- 1,3 -FUCOSYLTRANSFERASE"/>
    <property type="match status" value="1"/>
</dbReference>
<feature type="domain" description="Alpha-(1,3)-fucosyltransferase FucT N-terminal" evidence="9">
    <location>
        <begin position="36"/>
        <end position="127"/>
    </location>
</feature>
<dbReference type="InterPro" id="IPR001503">
    <property type="entry name" value="Glyco_trans_10"/>
</dbReference>
<comment type="similarity">
    <text evidence="1 4">Belongs to the glycosyltransferase 10 family.</text>
</comment>
<evidence type="ECO:0000256" key="1">
    <source>
        <dbReference type="ARBA" id="ARBA00008919"/>
    </source>
</evidence>
<evidence type="ECO:0000313" key="10">
    <source>
        <dbReference type="EMBL" id="EJB51666.1"/>
    </source>
</evidence>
<evidence type="ECO:0000259" key="9">
    <source>
        <dbReference type="Pfam" id="PF18025"/>
    </source>
</evidence>
<dbReference type="InterPro" id="IPR016646">
    <property type="entry name" value="Alpha-1_3/4-FUT_helico"/>
</dbReference>
<dbReference type="InterPro" id="IPR041058">
    <property type="entry name" value="FucT_N"/>
</dbReference>
<comment type="subcellular location">
    <subcellularLocation>
        <location evidence="4">Membrane</location>
        <topology evidence="4">Peripheral membrane protein</topology>
    </subcellularLocation>
    <subcellularLocation>
        <location evidence="4">Cytoplasm</location>
    </subcellularLocation>
    <text evidence="4">Predominantly localizes at the membrane.</text>
</comment>
<feature type="binding site" evidence="5">
    <location>
        <begin position="223"/>
        <end position="226"/>
    </location>
    <ligand>
        <name>substrate</name>
    </ligand>
</feature>
<dbReference type="Gene3D" id="3.40.50.11660">
    <property type="entry name" value="Glycosyl transferase family 10, C-terminal domain"/>
    <property type="match status" value="1"/>
</dbReference>
<comment type="catalytic activity">
    <reaction evidence="4">
        <text>a beta-D-galactosyl-(1-&gt;4)-N-acetyl-beta-D-glucosaminyl derivative + GDP-beta-L-fucose = a beta-D-galactosyl-(1-&gt;4)-[alpha-L-fucosyl-(1-&gt;3)]-N-acetyl-beta-D-glucosaminyl derivative + GDP + H(+)</text>
        <dbReference type="Rhea" id="RHEA:14257"/>
        <dbReference type="ChEBI" id="CHEBI:15378"/>
        <dbReference type="ChEBI" id="CHEBI:57273"/>
        <dbReference type="ChEBI" id="CHEBI:58189"/>
        <dbReference type="ChEBI" id="CHEBI:133507"/>
        <dbReference type="ChEBI" id="CHEBI:137941"/>
        <dbReference type="EC" id="2.4.1.152"/>
    </reaction>
</comment>
<keyword evidence="2 4" id="KW-0328">Glycosyltransferase</keyword>
<proteinExistence type="inferred from homology"/>
<feature type="coiled-coil region" evidence="7">
    <location>
        <begin position="364"/>
        <end position="426"/>
    </location>
</feature>
<dbReference type="GO" id="GO:0009103">
    <property type="term" value="P:lipopolysaccharide biosynthetic process"/>
    <property type="evidence" value="ECO:0007669"/>
    <property type="project" value="UniProtKB-UniRule"/>
</dbReference>
<feature type="binding site" evidence="5">
    <location>
        <begin position="187"/>
        <end position="190"/>
    </location>
    <ligand>
        <name>substrate</name>
    </ligand>
</feature>
<dbReference type="Proteomes" id="UP000004761">
    <property type="component" value="Unassembled WGS sequence"/>
</dbReference>
<feature type="binding site" evidence="5">
    <location>
        <position position="95"/>
    </location>
    <ligand>
        <name>substrate</name>
    </ligand>
</feature>
<dbReference type="UniPathway" id="UPA00301"/>
<dbReference type="GO" id="GO:0016020">
    <property type="term" value="C:membrane"/>
    <property type="evidence" value="ECO:0007669"/>
    <property type="project" value="UniProtKB-SubCell"/>
</dbReference>
<gene>
    <name evidence="10" type="primary">futA</name>
    <name evidence="10" type="ORF">HPHPH24_0755</name>
</gene>
<evidence type="ECO:0000256" key="5">
    <source>
        <dbReference type="PIRSR" id="PIRSR016150-50"/>
    </source>
</evidence>
<dbReference type="InterPro" id="IPR055270">
    <property type="entry name" value="Glyco_tran_10_C"/>
</dbReference>
<feature type="binding site" evidence="5">
    <location>
        <begin position="247"/>
        <end position="251"/>
    </location>
    <ligand>
        <name>substrate</name>
    </ligand>
</feature>
<comment type="caution">
    <text evidence="10">The sequence shown here is derived from an EMBL/GenBank/DDBJ whole genome shotgun (WGS) entry which is preliminary data.</text>
</comment>
<name>I9RYY9_HELPX</name>
<dbReference type="GO" id="GO:0005737">
    <property type="term" value="C:cytoplasm"/>
    <property type="evidence" value="ECO:0007669"/>
    <property type="project" value="UniProtKB-SubCell"/>
</dbReference>
<evidence type="ECO:0000256" key="6">
    <source>
        <dbReference type="PIRSR" id="PIRSR016150-51"/>
    </source>
</evidence>
<keyword evidence="4" id="KW-0472">Membrane</keyword>
<keyword evidence="3 4" id="KW-0808">Transferase</keyword>
<dbReference type="GO" id="GO:0042806">
    <property type="term" value="F:fucose binding"/>
    <property type="evidence" value="ECO:0007669"/>
    <property type="project" value="UniProtKB-UniRule"/>
</dbReference>
<reference evidence="10 11" key="1">
    <citation type="journal article" date="2013" name="Pathog. Dis.">
        <title>Genome sequences of 65 Helicobacter pylori strains isolated from asymptomatic individuals and patients with gastric cancer, peptic ulcer disease, or gastritis.</title>
        <authorList>
            <person name="Blanchard T.G."/>
            <person name="Czinn S.J."/>
            <person name="Correa P."/>
            <person name="Nakazawa T."/>
            <person name="Keelan M."/>
            <person name="Morningstar L."/>
            <person name="Santana-Cruz I."/>
            <person name="Maroo A."/>
            <person name="McCracken C."/>
            <person name="Shefchek K."/>
            <person name="Daugherty S."/>
            <person name="Song Y."/>
            <person name="Fraser C.M."/>
            <person name="Fricke W.F."/>
        </authorList>
    </citation>
    <scope>NUCLEOTIDE SEQUENCE [LARGE SCALE GENOMIC DNA]</scope>
    <source>
        <strain evidence="10 11">Hp H-24</strain>
    </source>
</reference>
<feature type="binding site" evidence="5">
    <location>
        <position position="241"/>
    </location>
    <ligand>
        <name>substrate</name>
    </ligand>
</feature>
<evidence type="ECO:0000256" key="4">
    <source>
        <dbReference type="PIRNR" id="PIRNR016150"/>
    </source>
</evidence>
<keyword evidence="4" id="KW-0963">Cytoplasm</keyword>
<dbReference type="FunFam" id="3.40.50.11660:FF:000008">
    <property type="entry name" value="Alpha-(1,3)-fucosyltransferase"/>
    <property type="match status" value="1"/>
</dbReference>
<dbReference type="EC" id="2.4.1.152" evidence="4"/>
<dbReference type="AlphaFoldDB" id="I9RYY9"/>
<keyword evidence="7" id="KW-0175">Coiled coil</keyword>
<dbReference type="Pfam" id="PF00852">
    <property type="entry name" value="Glyco_transf_10"/>
    <property type="match status" value="1"/>
</dbReference>